<evidence type="ECO:0000259" key="5">
    <source>
        <dbReference type="PROSITE" id="PS51513"/>
    </source>
</evidence>
<dbReference type="SMART" id="SM01271">
    <property type="entry name" value="LSM14"/>
    <property type="match status" value="1"/>
</dbReference>
<dbReference type="KEGG" id="kla:KLLA0_B11297g"/>
<evidence type="ECO:0000256" key="3">
    <source>
        <dbReference type="SAM" id="MobiDB-lite"/>
    </source>
</evidence>
<evidence type="ECO:0000259" key="6">
    <source>
        <dbReference type="PROSITE" id="PS51536"/>
    </source>
</evidence>
<dbReference type="SUPFAM" id="SSF50182">
    <property type="entry name" value="Sm-like ribonucleoproteins"/>
    <property type="match status" value="1"/>
</dbReference>
<keyword evidence="9" id="KW-1185">Reference proteome</keyword>
<feature type="domain" description="FFD box profile" evidence="5">
    <location>
        <begin position="212"/>
        <end position="228"/>
    </location>
</feature>
<dbReference type="GO" id="GO:0033962">
    <property type="term" value="P:P-body assembly"/>
    <property type="evidence" value="ECO:0007669"/>
    <property type="project" value="TreeGrafter"/>
</dbReference>
<protein>
    <submittedName>
        <fullName evidence="8">KLLA0B11297p</fullName>
    </submittedName>
</protein>
<dbReference type="FunCoup" id="Q6CVK7">
    <property type="interactions" value="661"/>
</dbReference>
<sequence>MSQYIGKTIALISNTDNRYVGLLESIDSEKGVVTLRQVRCFGTEGRKGWGPEEIYPNPNIYDTVPFNGNDVKDLNILDVPLEQVQPVLPPQVSGQPPAPLANANGPNVPAAVAGYGVYAPDKDQQQVPQQHQQKQQQQRQQTRQQPVTEKKVPNQQQQKSAAPAAPVAAVAPSAVPDSEFDFESNNAKFQNAEKPRESDIEQEKQTSKTDEIFYDKKSSFFDSISSSAVENSSSAKWEEERQVNLDTFGQARPRNNGRGGFRGRGGYRGNRGGNRGGFRGGNRNAANKPPVHDVES</sequence>
<feature type="domain" description="TFG box profile" evidence="6">
    <location>
        <begin position="232"/>
        <end position="252"/>
    </location>
</feature>
<evidence type="ECO:0000256" key="1">
    <source>
        <dbReference type="PROSITE-ProRule" id="PRU00846"/>
    </source>
</evidence>
<gene>
    <name evidence="8" type="ORF">KLLA0_B11297g</name>
</gene>
<dbReference type="GO" id="GO:0034063">
    <property type="term" value="P:stress granule assembly"/>
    <property type="evidence" value="ECO:0007669"/>
    <property type="project" value="TreeGrafter"/>
</dbReference>
<evidence type="ECO:0000313" key="9">
    <source>
        <dbReference type="Proteomes" id="UP000000598"/>
    </source>
</evidence>
<dbReference type="PROSITE" id="PS51536">
    <property type="entry name" value="TFG"/>
    <property type="match status" value="1"/>
</dbReference>
<dbReference type="PROSITE" id="PS51513">
    <property type="entry name" value="FFD"/>
    <property type="match status" value="1"/>
</dbReference>
<dbReference type="InterPro" id="IPR025609">
    <property type="entry name" value="Lsm14-like_N"/>
</dbReference>
<name>Q6CVK7_KLULA</name>
<dbReference type="PaxDb" id="284590-Q6CVK7"/>
<feature type="region of interest" description="Disordered" evidence="3">
    <location>
        <begin position="122"/>
        <end position="172"/>
    </location>
</feature>
<feature type="short sequence motif" description="TFG box" evidence="2">
    <location>
        <begin position="232"/>
        <end position="252"/>
    </location>
</feature>
<dbReference type="InterPro" id="IPR010920">
    <property type="entry name" value="LSM_dom_sf"/>
</dbReference>
<dbReference type="HOGENOM" id="CLU_019221_2_1_1"/>
<dbReference type="AlphaFoldDB" id="Q6CVK7"/>
<dbReference type="InterPro" id="IPR025768">
    <property type="entry name" value="TFG_box"/>
</dbReference>
<feature type="domain" description="DFDF" evidence="4">
    <location>
        <begin position="168"/>
        <end position="207"/>
    </location>
</feature>
<feature type="compositionally biased region" description="Gly residues" evidence="3">
    <location>
        <begin position="257"/>
        <end position="280"/>
    </location>
</feature>
<evidence type="ECO:0000256" key="2">
    <source>
        <dbReference type="PROSITE-ProRule" id="PRU00869"/>
    </source>
</evidence>
<evidence type="ECO:0000259" key="4">
    <source>
        <dbReference type="PROSITE" id="PS51512"/>
    </source>
</evidence>
<feature type="short sequence motif" description="FFD box" evidence="1">
    <location>
        <begin position="212"/>
        <end position="228"/>
    </location>
</feature>
<dbReference type="STRING" id="284590.Q6CVK7"/>
<dbReference type="PANTHER" id="PTHR13586:SF0">
    <property type="entry name" value="TRAILER HITCH, ISOFORM H"/>
    <property type="match status" value="1"/>
</dbReference>
<dbReference type="InterPro" id="IPR025761">
    <property type="entry name" value="FFD_box"/>
</dbReference>
<dbReference type="InParanoid" id="Q6CVK7"/>
<dbReference type="PROSITE" id="PS52002">
    <property type="entry name" value="SM"/>
    <property type="match status" value="1"/>
</dbReference>
<feature type="domain" description="Sm" evidence="7">
    <location>
        <begin position="1"/>
        <end position="80"/>
    </location>
</feature>
<accession>Q6CVK7</accession>
<feature type="compositionally biased region" description="Low complexity" evidence="3">
    <location>
        <begin position="122"/>
        <end position="147"/>
    </location>
</feature>
<dbReference type="InterPro" id="IPR047575">
    <property type="entry name" value="Sm"/>
</dbReference>
<feature type="region of interest" description="Disordered" evidence="3">
    <location>
        <begin position="87"/>
        <end position="106"/>
    </location>
</feature>
<dbReference type="InterPro" id="IPR025762">
    <property type="entry name" value="DFDF"/>
</dbReference>
<dbReference type="Gene3D" id="2.30.30.100">
    <property type="match status" value="1"/>
</dbReference>
<dbReference type="Pfam" id="PF12701">
    <property type="entry name" value="LSM14"/>
    <property type="match status" value="1"/>
</dbReference>
<feature type="compositionally biased region" description="Basic and acidic residues" evidence="3">
    <location>
        <begin position="191"/>
        <end position="219"/>
    </location>
</feature>
<dbReference type="PANTHER" id="PTHR13586">
    <property type="entry name" value="SCD6 PROTEIN-RELATED"/>
    <property type="match status" value="1"/>
</dbReference>
<organism evidence="8 9">
    <name type="scientific">Kluyveromyces lactis (strain ATCC 8585 / CBS 2359 / DSM 70799 / NBRC 1267 / NRRL Y-1140 / WM37)</name>
    <name type="common">Yeast</name>
    <name type="synonym">Candida sphaerica</name>
    <dbReference type="NCBI Taxonomy" id="284590"/>
    <lineage>
        <taxon>Eukaryota</taxon>
        <taxon>Fungi</taxon>
        <taxon>Dikarya</taxon>
        <taxon>Ascomycota</taxon>
        <taxon>Saccharomycotina</taxon>
        <taxon>Saccharomycetes</taxon>
        <taxon>Saccharomycetales</taxon>
        <taxon>Saccharomycetaceae</taxon>
        <taxon>Kluyveromyces</taxon>
    </lineage>
</organism>
<dbReference type="PROSITE" id="PS51512">
    <property type="entry name" value="DFDF"/>
    <property type="match status" value="1"/>
</dbReference>
<dbReference type="GO" id="GO:0003729">
    <property type="term" value="F:mRNA binding"/>
    <property type="evidence" value="ECO:0007669"/>
    <property type="project" value="TreeGrafter"/>
</dbReference>
<dbReference type="CDD" id="cd01736">
    <property type="entry name" value="LSm14_N"/>
    <property type="match status" value="1"/>
</dbReference>
<feature type="compositionally biased region" description="Low complexity" evidence="3">
    <location>
        <begin position="160"/>
        <end position="172"/>
    </location>
</feature>
<reference evidence="8 9" key="1">
    <citation type="journal article" date="2004" name="Nature">
        <title>Genome evolution in yeasts.</title>
        <authorList>
            <consortium name="Genolevures"/>
            <person name="Dujon B."/>
            <person name="Sherman D."/>
            <person name="Fischer G."/>
            <person name="Durrens P."/>
            <person name="Casaregola S."/>
            <person name="Lafontaine I."/>
            <person name="de Montigny J."/>
            <person name="Marck C."/>
            <person name="Neuveglise C."/>
            <person name="Talla E."/>
            <person name="Goffard N."/>
            <person name="Frangeul L."/>
            <person name="Aigle M."/>
            <person name="Anthouard V."/>
            <person name="Babour A."/>
            <person name="Barbe V."/>
            <person name="Barnay S."/>
            <person name="Blanchin S."/>
            <person name="Beckerich J.M."/>
            <person name="Beyne E."/>
            <person name="Bleykasten C."/>
            <person name="Boisrame A."/>
            <person name="Boyer J."/>
            <person name="Cattolico L."/>
            <person name="Confanioleri F."/>
            <person name="de Daruvar A."/>
            <person name="Despons L."/>
            <person name="Fabre E."/>
            <person name="Fairhead C."/>
            <person name="Ferry-Dumazet H."/>
            <person name="Groppi A."/>
            <person name="Hantraye F."/>
            <person name="Hennequin C."/>
            <person name="Jauniaux N."/>
            <person name="Joyet P."/>
            <person name="Kachouri R."/>
            <person name="Kerrest A."/>
            <person name="Koszul R."/>
            <person name="Lemaire M."/>
            <person name="Lesur I."/>
            <person name="Ma L."/>
            <person name="Muller H."/>
            <person name="Nicaud J.M."/>
            <person name="Nikolski M."/>
            <person name="Oztas S."/>
            <person name="Ozier-Kalogeropoulos O."/>
            <person name="Pellenz S."/>
            <person name="Potier S."/>
            <person name="Richard G.F."/>
            <person name="Straub M.L."/>
            <person name="Suleau A."/>
            <person name="Swennene D."/>
            <person name="Tekaia F."/>
            <person name="Wesolowski-Louvel M."/>
            <person name="Westhof E."/>
            <person name="Wirth B."/>
            <person name="Zeniou-Meyer M."/>
            <person name="Zivanovic I."/>
            <person name="Bolotin-Fukuhara M."/>
            <person name="Thierry A."/>
            <person name="Bouchier C."/>
            <person name="Caudron B."/>
            <person name="Scarpelli C."/>
            <person name="Gaillardin C."/>
            <person name="Weissenbach J."/>
            <person name="Wincker P."/>
            <person name="Souciet J.L."/>
        </authorList>
    </citation>
    <scope>NUCLEOTIDE SEQUENCE [LARGE SCALE GENOMIC DNA]</scope>
    <source>
        <strain evidence="9">ATCC 8585 / CBS 2359 / DSM 70799 / NBRC 1267 / NRRL Y-1140 / WM37</strain>
    </source>
</reference>
<evidence type="ECO:0000259" key="7">
    <source>
        <dbReference type="PROSITE" id="PS52002"/>
    </source>
</evidence>
<dbReference type="eggNOG" id="KOG1073">
    <property type="taxonomic scope" value="Eukaryota"/>
</dbReference>
<dbReference type="SMART" id="SM01199">
    <property type="entry name" value="FDF"/>
    <property type="match status" value="1"/>
</dbReference>
<proteinExistence type="predicted"/>
<dbReference type="GO" id="GO:0000932">
    <property type="term" value="C:P-body"/>
    <property type="evidence" value="ECO:0007669"/>
    <property type="project" value="TreeGrafter"/>
</dbReference>
<dbReference type="EMBL" id="CR382122">
    <property type="protein sequence ID" value="CAH02425.1"/>
    <property type="molecule type" value="Genomic_DNA"/>
</dbReference>
<dbReference type="Proteomes" id="UP000000598">
    <property type="component" value="Chromosome B"/>
</dbReference>
<feature type="region of interest" description="Disordered" evidence="3">
    <location>
        <begin position="189"/>
        <end position="296"/>
    </location>
</feature>
<evidence type="ECO:0000313" key="8">
    <source>
        <dbReference type="EMBL" id="CAH02425.1"/>
    </source>
</evidence>
<dbReference type="InterPro" id="IPR019050">
    <property type="entry name" value="FDF_dom"/>
</dbReference>
<dbReference type="OMA" id="WYPPPGH"/>
<feature type="compositionally biased region" description="Low complexity" evidence="3">
    <location>
        <begin position="220"/>
        <end position="234"/>
    </location>
</feature>